<evidence type="ECO:0000256" key="1">
    <source>
        <dbReference type="SAM" id="SignalP"/>
    </source>
</evidence>
<keyword evidence="3" id="KW-1185">Reference proteome</keyword>
<proteinExistence type="predicted"/>
<dbReference type="EMBL" id="CP060636">
    <property type="protein sequence ID" value="QNM11068.1"/>
    <property type="molecule type" value="Genomic_DNA"/>
</dbReference>
<sequence length="180" mass="21162">MKKYCMIILCCLMLFLTPVHARMKKDLIYITSKDLPYIYLIEKANSNHLNVFILPSNLYLNTFLKQSDVASARKLIEETFHLSTSKYVSIDMNAIDQDFHIKKKDYNLSTMDGITAYFMDAKKEITISDILNYQRYIDSDLSFSDDYEFYKMFSHKVTIDYIYLPYMQVDGISIPLTLDI</sequence>
<dbReference type="AlphaFoldDB" id="A0A7G9GJT6"/>
<feature type="chain" id="PRO_5028861151" evidence="1">
    <location>
        <begin position="22"/>
        <end position="180"/>
    </location>
</feature>
<accession>A0A7G9GJT6</accession>
<feature type="signal peptide" evidence="1">
    <location>
        <begin position="1"/>
        <end position="21"/>
    </location>
</feature>
<organism evidence="2 3">
    <name type="scientific">[Eubacterium] hominis</name>
    <dbReference type="NCBI Taxonomy" id="2764325"/>
    <lineage>
        <taxon>Bacteria</taxon>
        <taxon>Bacillati</taxon>
        <taxon>Bacillota</taxon>
        <taxon>Erysipelotrichia</taxon>
        <taxon>Erysipelotrichales</taxon>
        <taxon>Erysipelotrichaceae</taxon>
        <taxon>Amedibacillus</taxon>
    </lineage>
</organism>
<gene>
    <name evidence="2" type="ORF">H9Q80_12420</name>
</gene>
<dbReference type="RefSeq" id="WP_117453876.1">
    <property type="nucleotide sequence ID" value="NZ_CP060636.1"/>
</dbReference>
<evidence type="ECO:0000313" key="3">
    <source>
        <dbReference type="Proteomes" id="UP000515856"/>
    </source>
</evidence>
<dbReference type="KEGG" id="ehn:H9Q80_12420"/>
<reference evidence="2 3" key="1">
    <citation type="submission" date="2020-08" db="EMBL/GenBank/DDBJ databases">
        <authorList>
            <person name="Liu C."/>
            <person name="Sun Q."/>
        </authorList>
    </citation>
    <scope>NUCLEOTIDE SEQUENCE [LARGE SCALE GENOMIC DNA]</scope>
    <source>
        <strain evidence="2 3">NSJ-61</strain>
    </source>
</reference>
<protein>
    <submittedName>
        <fullName evidence="2">Uncharacterized protein</fullName>
    </submittedName>
</protein>
<evidence type="ECO:0000313" key="2">
    <source>
        <dbReference type="EMBL" id="QNM11068.1"/>
    </source>
</evidence>
<keyword evidence="1" id="KW-0732">Signal</keyword>
<dbReference type="Proteomes" id="UP000515856">
    <property type="component" value="Chromosome"/>
</dbReference>
<name>A0A7G9GJT6_9FIRM</name>